<protein>
    <submittedName>
        <fullName evidence="1">Uncharacterized protein</fullName>
    </submittedName>
</protein>
<evidence type="ECO:0000313" key="2">
    <source>
        <dbReference type="Proteomes" id="UP000214646"/>
    </source>
</evidence>
<dbReference type="AlphaFoldDB" id="A0A225DVS9"/>
<dbReference type="OrthoDB" id="6313019at2"/>
<gene>
    <name evidence="1" type="ORF">FRUB_01812</name>
</gene>
<organism evidence="1 2">
    <name type="scientific">Fimbriiglobus ruber</name>
    <dbReference type="NCBI Taxonomy" id="1908690"/>
    <lineage>
        <taxon>Bacteria</taxon>
        <taxon>Pseudomonadati</taxon>
        <taxon>Planctomycetota</taxon>
        <taxon>Planctomycetia</taxon>
        <taxon>Gemmatales</taxon>
        <taxon>Gemmataceae</taxon>
        <taxon>Fimbriiglobus</taxon>
    </lineage>
</organism>
<keyword evidence="2" id="KW-1185">Reference proteome</keyword>
<dbReference type="RefSeq" id="WP_088253208.1">
    <property type="nucleotide sequence ID" value="NZ_NIDE01000002.1"/>
</dbReference>
<reference evidence="2" key="1">
    <citation type="submission" date="2017-06" db="EMBL/GenBank/DDBJ databases">
        <title>Genome analysis of Fimbriiglobus ruber SP5, the first member of the order Planctomycetales with confirmed chitinolytic capability.</title>
        <authorList>
            <person name="Ravin N.V."/>
            <person name="Rakitin A.L."/>
            <person name="Ivanova A.A."/>
            <person name="Beletsky A.V."/>
            <person name="Kulichevskaya I.S."/>
            <person name="Mardanov A.V."/>
            <person name="Dedysh S.N."/>
        </authorList>
    </citation>
    <scope>NUCLEOTIDE SEQUENCE [LARGE SCALE GENOMIC DNA]</scope>
    <source>
        <strain evidence="2">SP5</strain>
    </source>
</reference>
<comment type="caution">
    <text evidence="1">The sequence shown here is derived from an EMBL/GenBank/DDBJ whole genome shotgun (WGS) entry which is preliminary data.</text>
</comment>
<name>A0A225DVS9_9BACT</name>
<evidence type="ECO:0000313" key="1">
    <source>
        <dbReference type="EMBL" id="OWK45481.1"/>
    </source>
</evidence>
<sequence length="153" mass="17043">MLLSRGVTGIESRKDGSPSLSDYQAFRGHCYITAREAGWSVREVLAPRQAIACNYALAVFASRESAITAVLNGVFPLLAFADPPTEGQLDLDFVDCAALGSAFEQLGYTVLPAAELSRLLKREMWQGLAPHEQKQVRYFRPRRVGDVIYNYWD</sequence>
<proteinExistence type="predicted"/>
<dbReference type="EMBL" id="NIDE01000002">
    <property type="protein sequence ID" value="OWK45481.1"/>
    <property type="molecule type" value="Genomic_DNA"/>
</dbReference>
<accession>A0A225DVS9</accession>
<dbReference type="Proteomes" id="UP000214646">
    <property type="component" value="Unassembled WGS sequence"/>
</dbReference>